<dbReference type="EMBL" id="UINC01017546">
    <property type="protein sequence ID" value="SVA72869.1"/>
    <property type="molecule type" value="Genomic_DNA"/>
</dbReference>
<dbReference type="SUPFAM" id="SSF51126">
    <property type="entry name" value="Pectin lyase-like"/>
    <property type="match status" value="1"/>
</dbReference>
<gene>
    <name evidence="1" type="ORF">METZ01_LOCUS125723</name>
</gene>
<dbReference type="Gene3D" id="2.160.20.10">
    <property type="entry name" value="Single-stranded right-handed beta-helix, Pectin lyase-like"/>
    <property type="match status" value="1"/>
</dbReference>
<evidence type="ECO:0008006" key="2">
    <source>
        <dbReference type="Google" id="ProtNLM"/>
    </source>
</evidence>
<dbReference type="InterPro" id="IPR011050">
    <property type="entry name" value="Pectin_lyase_fold/virulence"/>
</dbReference>
<evidence type="ECO:0000313" key="1">
    <source>
        <dbReference type="EMBL" id="SVA72869.1"/>
    </source>
</evidence>
<organism evidence="1">
    <name type="scientific">marine metagenome</name>
    <dbReference type="NCBI Taxonomy" id="408172"/>
    <lineage>
        <taxon>unclassified sequences</taxon>
        <taxon>metagenomes</taxon>
        <taxon>ecological metagenomes</taxon>
    </lineage>
</organism>
<reference evidence="1" key="1">
    <citation type="submission" date="2018-05" db="EMBL/GenBank/DDBJ databases">
        <authorList>
            <person name="Lanie J.A."/>
            <person name="Ng W.-L."/>
            <person name="Kazmierczak K.M."/>
            <person name="Andrzejewski T.M."/>
            <person name="Davidsen T.M."/>
            <person name="Wayne K.J."/>
            <person name="Tettelin H."/>
            <person name="Glass J.I."/>
            <person name="Rusch D."/>
            <person name="Podicherti R."/>
            <person name="Tsui H.-C.T."/>
            <person name="Winkler M.E."/>
        </authorList>
    </citation>
    <scope>NUCLEOTIDE SEQUENCE</scope>
</reference>
<dbReference type="AlphaFoldDB" id="A0A381Y714"/>
<name>A0A381Y714_9ZZZZ</name>
<proteinExistence type="predicted"/>
<feature type="non-terminal residue" evidence="1">
    <location>
        <position position="67"/>
    </location>
</feature>
<dbReference type="InterPro" id="IPR012334">
    <property type="entry name" value="Pectin_lyas_fold"/>
</dbReference>
<protein>
    <recommendedName>
        <fullName evidence="2">DUF1565 domain-containing protein</fullName>
    </recommendedName>
</protein>
<accession>A0A381Y714</accession>
<sequence length="67" mass="7675">MNKKMQIQLYFFLFSILSFLRADTFYVPGDFTSIQTAINAASNTDSILVWPGLYEETLDFDGKEIVV</sequence>